<dbReference type="EMBL" id="QVQT01000004">
    <property type="protein sequence ID" value="RFU16538.1"/>
    <property type="molecule type" value="Genomic_DNA"/>
</dbReference>
<dbReference type="RefSeq" id="WP_117301033.1">
    <property type="nucleotide sequence ID" value="NZ_QVQT02000004.1"/>
</dbReference>
<evidence type="ECO:0000256" key="10">
    <source>
        <dbReference type="RuleBase" id="RU366002"/>
    </source>
</evidence>
<evidence type="ECO:0000313" key="13">
    <source>
        <dbReference type="Proteomes" id="UP000264702"/>
    </source>
</evidence>
<dbReference type="GO" id="GO:0098719">
    <property type="term" value="P:sodium ion import across plasma membrane"/>
    <property type="evidence" value="ECO:0007669"/>
    <property type="project" value="TreeGrafter"/>
</dbReference>
<keyword evidence="3 10" id="KW-1003">Cell membrane</keyword>
<evidence type="ECO:0000256" key="6">
    <source>
        <dbReference type="ARBA" id="ARBA00023053"/>
    </source>
</evidence>
<feature type="transmembrane region" description="Helical" evidence="10">
    <location>
        <begin position="312"/>
        <end position="334"/>
    </location>
</feature>
<proteinExistence type="inferred from homology"/>
<dbReference type="InterPro" id="IPR004705">
    <property type="entry name" value="Cation/H_exchanger_CPA1_bac"/>
</dbReference>
<keyword evidence="4 10" id="KW-0812">Transmembrane</keyword>
<dbReference type="GO" id="GO:0015385">
    <property type="term" value="F:sodium:proton antiporter activity"/>
    <property type="evidence" value="ECO:0007669"/>
    <property type="project" value="InterPro"/>
</dbReference>
<evidence type="ECO:0000256" key="5">
    <source>
        <dbReference type="ARBA" id="ARBA00022989"/>
    </source>
</evidence>
<evidence type="ECO:0000256" key="4">
    <source>
        <dbReference type="ARBA" id="ARBA00022692"/>
    </source>
</evidence>
<keyword evidence="8 10" id="KW-0472">Membrane</keyword>
<evidence type="ECO:0000256" key="2">
    <source>
        <dbReference type="ARBA" id="ARBA00022448"/>
    </source>
</evidence>
<keyword evidence="6 10" id="KW-0915">Sodium</keyword>
<name>A0A372INT6_9BACT</name>
<feature type="transmembrane region" description="Helical" evidence="10">
    <location>
        <begin position="229"/>
        <end position="254"/>
    </location>
</feature>
<dbReference type="NCBIfam" id="TIGR00831">
    <property type="entry name" value="a_cpa1"/>
    <property type="match status" value="1"/>
</dbReference>
<organism evidence="12 13">
    <name type="scientific">Paracidobacterium acidisoli</name>
    <dbReference type="NCBI Taxonomy" id="2303751"/>
    <lineage>
        <taxon>Bacteria</taxon>
        <taxon>Pseudomonadati</taxon>
        <taxon>Acidobacteriota</taxon>
        <taxon>Terriglobia</taxon>
        <taxon>Terriglobales</taxon>
        <taxon>Acidobacteriaceae</taxon>
        <taxon>Paracidobacterium</taxon>
    </lineage>
</organism>
<feature type="transmembrane region" description="Helical" evidence="10">
    <location>
        <begin position="60"/>
        <end position="79"/>
    </location>
</feature>
<feature type="transmembrane region" description="Helical" evidence="10">
    <location>
        <begin position="388"/>
        <end position="408"/>
    </location>
</feature>
<evidence type="ECO:0000256" key="7">
    <source>
        <dbReference type="ARBA" id="ARBA00023065"/>
    </source>
</evidence>
<accession>A0A372INT6</accession>
<feature type="transmembrane region" description="Helical" evidence="10">
    <location>
        <begin position="275"/>
        <end position="292"/>
    </location>
</feature>
<dbReference type="GO" id="GO:0015386">
    <property type="term" value="F:potassium:proton antiporter activity"/>
    <property type="evidence" value="ECO:0007669"/>
    <property type="project" value="TreeGrafter"/>
</dbReference>
<evidence type="ECO:0000259" key="11">
    <source>
        <dbReference type="Pfam" id="PF00999"/>
    </source>
</evidence>
<comment type="subcellular location">
    <subcellularLocation>
        <location evidence="1 10">Cell membrane</location>
        <topology evidence="1 10">Multi-pass membrane protein</topology>
    </subcellularLocation>
</comment>
<comment type="function">
    <text evidence="10">Na(+)/H(+) antiporter that extrudes sodium in exchange for external protons.</text>
</comment>
<feature type="transmembrane region" description="Helical" evidence="10">
    <location>
        <begin position="6"/>
        <end position="27"/>
    </location>
</feature>
<protein>
    <submittedName>
        <fullName evidence="12">Na+/H+ antiporter</fullName>
    </submittedName>
</protein>
<dbReference type="Pfam" id="PF00999">
    <property type="entry name" value="Na_H_Exchanger"/>
    <property type="match status" value="1"/>
</dbReference>
<feature type="transmembrane region" description="Helical" evidence="10">
    <location>
        <begin position="354"/>
        <end position="373"/>
    </location>
</feature>
<comment type="caution">
    <text evidence="12">The sequence shown here is derived from an EMBL/GenBank/DDBJ whole genome shotgun (WGS) entry which is preliminary data.</text>
</comment>
<comment type="similarity">
    <text evidence="10">Belongs to the monovalent cation:proton antiporter 1 (CPA1) transporter (TC 2.A.36) family.</text>
</comment>
<dbReference type="GO" id="GO:0051453">
    <property type="term" value="P:regulation of intracellular pH"/>
    <property type="evidence" value="ECO:0007669"/>
    <property type="project" value="TreeGrafter"/>
</dbReference>
<keyword evidence="2 10" id="KW-0813">Transport</keyword>
<dbReference type="PANTHER" id="PTHR10110:SF86">
    <property type="entry name" value="SODIUM_HYDROGEN EXCHANGER 7"/>
    <property type="match status" value="1"/>
</dbReference>
<dbReference type="InterPro" id="IPR006153">
    <property type="entry name" value="Cation/H_exchanger_TM"/>
</dbReference>
<feature type="transmembrane region" description="Helical" evidence="10">
    <location>
        <begin position="86"/>
        <end position="112"/>
    </location>
</feature>
<dbReference type="OrthoDB" id="9809206at2"/>
<dbReference type="InterPro" id="IPR018422">
    <property type="entry name" value="Cation/H_exchanger_CPA1"/>
</dbReference>
<feature type="domain" description="Cation/H+ exchanger transmembrane" evidence="11">
    <location>
        <begin position="17"/>
        <end position="414"/>
    </location>
</feature>
<keyword evidence="13" id="KW-1185">Reference proteome</keyword>
<dbReference type="AlphaFoldDB" id="A0A372INT6"/>
<keyword evidence="10" id="KW-0050">Antiport</keyword>
<dbReference type="Proteomes" id="UP000264702">
    <property type="component" value="Unassembled WGS sequence"/>
</dbReference>
<dbReference type="GO" id="GO:0005886">
    <property type="term" value="C:plasma membrane"/>
    <property type="evidence" value="ECO:0007669"/>
    <property type="project" value="UniProtKB-SubCell"/>
</dbReference>
<dbReference type="Gene3D" id="6.10.140.1330">
    <property type="match status" value="1"/>
</dbReference>
<evidence type="ECO:0000256" key="3">
    <source>
        <dbReference type="ARBA" id="ARBA00022475"/>
    </source>
</evidence>
<dbReference type="PANTHER" id="PTHR10110">
    <property type="entry name" value="SODIUM/HYDROGEN EXCHANGER"/>
    <property type="match status" value="1"/>
</dbReference>
<keyword evidence="9 10" id="KW-0739">Sodium transport</keyword>
<feature type="transmembrane region" description="Helical" evidence="10">
    <location>
        <begin position="34"/>
        <end position="54"/>
    </location>
</feature>
<reference evidence="12 13" key="1">
    <citation type="submission" date="2018-08" db="EMBL/GenBank/DDBJ databases">
        <title>Acidipila sp. 4G-K13, an acidobacterium isolated from forest soil.</title>
        <authorList>
            <person name="Gao Z.-H."/>
            <person name="Qiu L.-H."/>
        </authorList>
    </citation>
    <scope>NUCLEOTIDE SEQUENCE [LARGE SCALE GENOMIC DNA]</scope>
    <source>
        <strain evidence="12 13">4G-K13</strain>
    </source>
</reference>
<evidence type="ECO:0000256" key="9">
    <source>
        <dbReference type="ARBA" id="ARBA00023201"/>
    </source>
</evidence>
<sequence>MQFAGIHRVEIVLIFVMLAVIGLATLARRMQRPYPLILVIGGLVLSLIPGLPRVSLDPDLIFLVLLPPLIFAAAFNTSWRDFRYNLVSILLLAFGLVGFTVLCIALCAPWLLPGFDARTGAVLGAVVCTTDAIATTAIARRAGLPRQITDVLEGESLVNDASGLLALEFAVGLVVTGERPTFAVGLTRLLVLVIGGVIVGLVVGKLIQLAQRYVTDPPVEITITLITPYLAWLGAEALHTSGALATVACGLYLGRMRSVAFTTEARLESSAVWNTIDFVLNSFAFILIGLQLPRIMSGIRDISRMQLMRDAALFVVLVIAVRLIWIFPGARIAWWIRNRVLHQGTSYPSVRGTFLIGWAGMRGVLCLAAAISLPEELDNGQPFPHRNVIIFFAFAVILVTLVVQGFSLPPLIRWLGLAATEDDVHLEEREARCRMIGAALKYLDTVSGETEAKADHGRAAPLDDSILSDLKEHYQRRLAVLQSEAGDDPSPTASQLSAWRRVTGRLRSIERTTAMQLRDENRISDEVLRTLERELDLIEVRRKTP</sequence>
<feature type="transmembrane region" description="Helical" evidence="10">
    <location>
        <begin position="118"/>
        <end position="139"/>
    </location>
</feature>
<keyword evidence="5 10" id="KW-1133">Transmembrane helix</keyword>
<evidence type="ECO:0000313" key="12">
    <source>
        <dbReference type="EMBL" id="RFU16538.1"/>
    </source>
</evidence>
<evidence type="ECO:0000256" key="1">
    <source>
        <dbReference type="ARBA" id="ARBA00004651"/>
    </source>
</evidence>
<keyword evidence="7 10" id="KW-0406">Ion transport</keyword>
<feature type="transmembrane region" description="Helical" evidence="10">
    <location>
        <begin position="189"/>
        <end position="209"/>
    </location>
</feature>
<gene>
    <name evidence="12" type="ORF">D0Y96_12330</name>
</gene>
<evidence type="ECO:0000256" key="8">
    <source>
        <dbReference type="ARBA" id="ARBA00023136"/>
    </source>
</evidence>